<evidence type="ECO:0000313" key="2">
    <source>
        <dbReference type="EMBL" id="HEW45813.1"/>
    </source>
</evidence>
<protein>
    <recommendedName>
        <fullName evidence="1">Predicted 3'-5' exonuclease PolB-like domain-containing protein</fullName>
    </recommendedName>
</protein>
<gene>
    <name evidence="2" type="ORF">ENO47_03975</name>
</gene>
<evidence type="ECO:0000259" key="1">
    <source>
        <dbReference type="Pfam" id="PF10108"/>
    </source>
</evidence>
<dbReference type="EMBL" id="DSFP01000033">
    <property type="protein sequence ID" value="HEW45813.1"/>
    <property type="molecule type" value="Genomic_DNA"/>
</dbReference>
<dbReference type="AlphaFoldDB" id="A0A7C2ZNR0"/>
<dbReference type="SUPFAM" id="SSF53098">
    <property type="entry name" value="Ribonuclease H-like"/>
    <property type="match status" value="1"/>
</dbReference>
<proteinExistence type="predicted"/>
<comment type="caution">
    <text evidence="2">The sequence shown here is derived from an EMBL/GenBank/DDBJ whole genome shotgun (WGS) entry which is preliminary data.</text>
</comment>
<dbReference type="InterPro" id="IPR012337">
    <property type="entry name" value="RNaseH-like_sf"/>
</dbReference>
<dbReference type="InterPro" id="IPR036397">
    <property type="entry name" value="RNaseH_sf"/>
</dbReference>
<name>A0A7C2ZNR0_9AQUI</name>
<reference evidence="2" key="1">
    <citation type="journal article" date="2020" name="mSystems">
        <title>Genome- and Community-Level Interaction Insights into Carbon Utilization and Element Cycling Functions of Hydrothermarchaeota in Hydrothermal Sediment.</title>
        <authorList>
            <person name="Zhou Z."/>
            <person name="Liu Y."/>
            <person name="Xu W."/>
            <person name="Pan J."/>
            <person name="Luo Z.H."/>
            <person name="Li M."/>
        </authorList>
    </citation>
    <scope>NUCLEOTIDE SEQUENCE [LARGE SCALE GENOMIC DNA]</scope>
    <source>
        <strain evidence="2">SpSt-132</strain>
    </source>
</reference>
<dbReference type="GO" id="GO:0003676">
    <property type="term" value="F:nucleic acid binding"/>
    <property type="evidence" value="ECO:0007669"/>
    <property type="project" value="InterPro"/>
</dbReference>
<dbReference type="Gene3D" id="3.30.420.10">
    <property type="entry name" value="Ribonuclease H-like superfamily/Ribonuclease H"/>
    <property type="match status" value="1"/>
</dbReference>
<feature type="domain" description="Predicted 3'-5' exonuclease PolB-like" evidence="1">
    <location>
        <begin position="102"/>
        <end position="230"/>
    </location>
</feature>
<dbReference type="InterPro" id="IPR019288">
    <property type="entry name" value="3'-5'_exonuclease_PolB-like"/>
</dbReference>
<dbReference type="Pfam" id="PF10108">
    <property type="entry name" value="DNA_pol_B_exo2"/>
    <property type="match status" value="1"/>
</dbReference>
<sequence length="344" mass="40697">MERIAAFDIETFCPIEELPQEDLLYLVGRKDNLSKDKLYRELSTNPYVSYLISFSFFFIESNTAEVYFVCKEGKEDFQYYTINDRIVSVIYKPIIIGNSLLEAEKILLEYFWERLNSIERLITFYGESFDMEFMKIRTIMHGLKPKSFIDYLHSKFIHNIDLKELFRVGKNNYSLNFISRRFNLPVDKGDMDGSKVREAFLNERYKDIADYNLRDVIITGLLYERVKDYIHGYEEGLPQLRDYMLKLLESKNMLEVKGFLDYVLEKGVLTSEDASKLIDLYKVKLTLSQRQADQSKEKMVTENQINYIRSLAQKVDLDMEEVCNQLSSFTIRQIIQSLEEEEIT</sequence>
<accession>A0A7C2ZNR0</accession>
<organism evidence="2">
    <name type="scientific">Hydrogenobacter sp</name>
    <dbReference type="NCBI Taxonomy" id="2152829"/>
    <lineage>
        <taxon>Bacteria</taxon>
        <taxon>Pseudomonadati</taxon>
        <taxon>Aquificota</taxon>
        <taxon>Aquificia</taxon>
        <taxon>Aquificales</taxon>
        <taxon>Aquificaceae</taxon>
        <taxon>Hydrogenobacter</taxon>
    </lineage>
</organism>